<keyword evidence="2" id="KW-0521">NADP</keyword>
<keyword evidence="5" id="KW-1185">Reference proteome</keyword>
<protein>
    <submittedName>
        <fullName evidence="4">Uncharacterized protein</fullName>
    </submittedName>
</protein>
<evidence type="ECO:0000313" key="4">
    <source>
        <dbReference type="EMBL" id="KAK3670800.1"/>
    </source>
</evidence>
<dbReference type="InterPro" id="IPR002347">
    <property type="entry name" value="SDR_fam"/>
</dbReference>
<proteinExistence type="inferred from homology"/>
<dbReference type="FunFam" id="3.40.50.720:FF:000084">
    <property type="entry name" value="Short-chain dehydrogenase reductase"/>
    <property type="match status" value="1"/>
</dbReference>
<dbReference type="Gene3D" id="3.40.50.720">
    <property type="entry name" value="NAD(P)-binding Rossmann-like Domain"/>
    <property type="match status" value="1"/>
</dbReference>
<comment type="caution">
    <text evidence="4">The sequence shown here is derived from an EMBL/GenBank/DDBJ whole genome shotgun (WGS) entry which is preliminary data.</text>
</comment>
<dbReference type="GO" id="GO:0050664">
    <property type="term" value="F:oxidoreductase activity, acting on NAD(P)H, oxygen as acceptor"/>
    <property type="evidence" value="ECO:0007669"/>
    <property type="project" value="TreeGrafter"/>
</dbReference>
<dbReference type="EMBL" id="JAUTXT010000050">
    <property type="protein sequence ID" value="KAK3670800.1"/>
    <property type="molecule type" value="Genomic_DNA"/>
</dbReference>
<dbReference type="AlphaFoldDB" id="A0AAE0TNI8"/>
<dbReference type="SUPFAM" id="SSF51735">
    <property type="entry name" value="NAD(P)-binding Rossmann-fold domains"/>
    <property type="match status" value="1"/>
</dbReference>
<evidence type="ECO:0000256" key="3">
    <source>
        <dbReference type="ARBA" id="ARBA00023002"/>
    </source>
</evidence>
<sequence>MKGKSVLVTGGGRGIGFAICKAIAQMGGNIAVLDSLPKPVDEFDQLESRYGVKTSFTQADVTKQSSLEAGFKLAVDNVGPFQGCVPAAGIAVDKPFLEQTWDEATGVLNVNVLGTFWTAKLMTAHMQQHGQGGSIVLIASIAGQGIKVPEQNLAIYNMSKAAVKGLVGPLAVEVGHSGIRVNSVSPGVIMSPMTEGMKVEYPHLLSMFENAAPLKRIGVPEDLTPLITYLLSDASSFTTGADILVSGGIHAGISPSWLSQKS</sequence>
<evidence type="ECO:0000256" key="2">
    <source>
        <dbReference type="ARBA" id="ARBA00022857"/>
    </source>
</evidence>
<dbReference type="Pfam" id="PF13561">
    <property type="entry name" value="adh_short_C2"/>
    <property type="match status" value="1"/>
</dbReference>
<dbReference type="PRINTS" id="PR00081">
    <property type="entry name" value="GDHRDH"/>
</dbReference>
<organism evidence="4 5">
    <name type="scientific">Recurvomyces mirabilis</name>
    <dbReference type="NCBI Taxonomy" id="574656"/>
    <lineage>
        <taxon>Eukaryota</taxon>
        <taxon>Fungi</taxon>
        <taxon>Dikarya</taxon>
        <taxon>Ascomycota</taxon>
        <taxon>Pezizomycotina</taxon>
        <taxon>Dothideomycetes</taxon>
        <taxon>Dothideomycetidae</taxon>
        <taxon>Mycosphaerellales</taxon>
        <taxon>Teratosphaeriaceae</taxon>
        <taxon>Recurvomyces</taxon>
    </lineage>
</organism>
<accession>A0AAE0TNI8</accession>
<dbReference type="PANTHER" id="PTHR43008">
    <property type="entry name" value="BENZIL REDUCTASE"/>
    <property type="match status" value="1"/>
</dbReference>
<keyword evidence="3" id="KW-0560">Oxidoreductase</keyword>
<evidence type="ECO:0000256" key="1">
    <source>
        <dbReference type="ARBA" id="ARBA00006484"/>
    </source>
</evidence>
<dbReference type="Proteomes" id="UP001274830">
    <property type="component" value="Unassembled WGS sequence"/>
</dbReference>
<dbReference type="PANTHER" id="PTHR43008:SF4">
    <property type="entry name" value="CHAIN DEHYDROGENASE, PUTATIVE (AFU_ORTHOLOGUE AFUA_4G08710)-RELATED"/>
    <property type="match status" value="1"/>
</dbReference>
<dbReference type="InterPro" id="IPR036291">
    <property type="entry name" value="NAD(P)-bd_dom_sf"/>
</dbReference>
<name>A0AAE0TNI8_9PEZI</name>
<dbReference type="GO" id="GO:0016616">
    <property type="term" value="F:oxidoreductase activity, acting on the CH-OH group of donors, NAD or NADP as acceptor"/>
    <property type="evidence" value="ECO:0007669"/>
    <property type="project" value="UniProtKB-ARBA"/>
</dbReference>
<reference evidence="4" key="1">
    <citation type="submission" date="2023-07" db="EMBL/GenBank/DDBJ databases">
        <title>Black Yeasts Isolated from many extreme environments.</title>
        <authorList>
            <person name="Coleine C."/>
            <person name="Stajich J.E."/>
            <person name="Selbmann L."/>
        </authorList>
    </citation>
    <scope>NUCLEOTIDE SEQUENCE</scope>
    <source>
        <strain evidence="4">CCFEE 5485</strain>
    </source>
</reference>
<comment type="similarity">
    <text evidence="1">Belongs to the short-chain dehydrogenases/reductases (SDR) family.</text>
</comment>
<evidence type="ECO:0000313" key="5">
    <source>
        <dbReference type="Proteomes" id="UP001274830"/>
    </source>
</evidence>
<gene>
    <name evidence="4" type="ORF">LTR78_009244</name>
</gene>